<dbReference type="PANTHER" id="PTHR31221:SF184">
    <property type="entry name" value="WRKY DOMAIN-CONTAINING PROTEIN"/>
    <property type="match status" value="1"/>
</dbReference>
<dbReference type="Proteomes" id="UP000712600">
    <property type="component" value="Unassembled WGS sequence"/>
</dbReference>
<dbReference type="InterPro" id="IPR036576">
    <property type="entry name" value="WRKY_dom_sf"/>
</dbReference>
<reference evidence="9" key="1">
    <citation type="submission" date="2019-12" db="EMBL/GenBank/DDBJ databases">
        <title>Genome sequencing and annotation of Brassica cretica.</title>
        <authorList>
            <person name="Studholme D.J."/>
            <person name="Sarris P."/>
        </authorList>
    </citation>
    <scope>NUCLEOTIDE SEQUENCE</scope>
    <source>
        <strain evidence="9">PFS-109/04</strain>
        <tissue evidence="9">Leaf</tissue>
    </source>
</reference>
<protein>
    <recommendedName>
        <fullName evidence="8">WRKY domain-containing protein</fullName>
    </recommendedName>
</protein>
<dbReference type="InterPro" id="IPR044810">
    <property type="entry name" value="WRKY_plant"/>
</dbReference>
<keyword evidence="4" id="KW-0804">Transcription</keyword>
<evidence type="ECO:0000256" key="4">
    <source>
        <dbReference type="ARBA" id="ARBA00023163"/>
    </source>
</evidence>
<keyword evidence="3" id="KW-0238">DNA-binding</keyword>
<dbReference type="EMBL" id="QGKX02000996">
    <property type="protein sequence ID" value="KAF3559449.1"/>
    <property type="molecule type" value="Genomic_DNA"/>
</dbReference>
<dbReference type="SUPFAM" id="SSF118290">
    <property type="entry name" value="WRKY DNA-binding domain"/>
    <property type="match status" value="1"/>
</dbReference>
<dbReference type="Pfam" id="PF03106">
    <property type="entry name" value="WRKY"/>
    <property type="match status" value="1"/>
</dbReference>
<dbReference type="GO" id="GO:0005634">
    <property type="term" value="C:nucleus"/>
    <property type="evidence" value="ECO:0007669"/>
    <property type="project" value="UniProtKB-SubCell"/>
</dbReference>
<evidence type="ECO:0000256" key="6">
    <source>
        <dbReference type="SAM" id="MobiDB-lite"/>
    </source>
</evidence>
<sequence>MTPASHLTLAGYPALVSGVFYLLLCSTFSRSKLCKGWCSGDEDVGVRWCCLNSGSVPGVFRRCPVQSYYRCTHNNCTVKKRVERLSEDCRMVITTYEGRHSHIPSDESTSPDHDCLSSF</sequence>
<gene>
    <name evidence="9" type="ORF">F2Q69_00010677</name>
</gene>
<keyword evidence="7" id="KW-1133">Transmembrane helix</keyword>
<keyword evidence="7" id="KW-0812">Transmembrane</keyword>
<dbReference type="GO" id="GO:0043565">
    <property type="term" value="F:sequence-specific DNA binding"/>
    <property type="evidence" value="ECO:0007669"/>
    <property type="project" value="InterPro"/>
</dbReference>
<organism evidence="9 10">
    <name type="scientific">Brassica cretica</name>
    <name type="common">Mustard</name>
    <dbReference type="NCBI Taxonomy" id="69181"/>
    <lineage>
        <taxon>Eukaryota</taxon>
        <taxon>Viridiplantae</taxon>
        <taxon>Streptophyta</taxon>
        <taxon>Embryophyta</taxon>
        <taxon>Tracheophyta</taxon>
        <taxon>Spermatophyta</taxon>
        <taxon>Magnoliopsida</taxon>
        <taxon>eudicotyledons</taxon>
        <taxon>Gunneridae</taxon>
        <taxon>Pentapetalae</taxon>
        <taxon>rosids</taxon>
        <taxon>malvids</taxon>
        <taxon>Brassicales</taxon>
        <taxon>Brassicaceae</taxon>
        <taxon>Brassiceae</taxon>
        <taxon>Brassica</taxon>
    </lineage>
</organism>
<evidence type="ECO:0000256" key="7">
    <source>
        <dbReference type="SAM" id="Phobius"/>
    </source>
</evidence>
<dbReference type="InterPro" id="IPR003657">
    <property type="entry name" value="WRKY_dom"/>
</dbReference>
<dbReference type="PANTHER" id="PTHR31221">
    <property type="entry name" value="WRKY TRANSCRIPTION FACTOR PROTEIN 1-RELATED"/>
    <property type="match status" value="1"/>
</dbReference>
<keyword evidence="7" id="KW-0472">Membrane</keyword>
<evidence type="ECO:0000313" key="10">
    <source>
        <dbReference type="Proteomes" id="UP000712600"/>
    </source>
</evidence>
<name>A0A8S9R688_BRACR</name>
<evidence type="ECO:0000256" key="5">
    <source>
        <dbReference type="ARBA" id="ARBA00023242"/>
    </source>
</evidence>
<feature type="region of interest" description="Disordered" evidence="6">
    <location>
        <begin position="100"/>
        <end position="119"/>
    </location>
</feature>
<dbReference type="GO" id="GO:0003700">
    <property type="term" value="F:DNA-binding transcription factor activity"/>
    <property type="evidence" value="ECO:0007669"/>
    <property type="project" value="InterPro"/>
</dbReference>
<feature type="domain" description="WRKY" evidence="8">
    <location>
        <begin position="66"/>
        <end position="102"/>
    </location>
</feature>
<accession>A0A8S9R688</accession>
<evidence type="ECO:0000256" key="3">
    <source>
        <dbReference type="ARBA" id="ARBA00023125"/>
    </source>
</evidence>
<keyword evidence="5" id="KW-0539">Nucleus</keyword>
<evidence type="ECO:0000256" key="1">
    <source>
        <dbReference type="ARBA" id="ARBA00004123"/>
    </source>
</evidence>
<evidence type="ECO:0000256" key="2">
    <source>
        <dbReference type="ARBA" id="ARBA00023015"/>
    </source>
</evidence>
<keyword evidence="2" id="KW-0805">Transcription regulation</keyword>
<dbReference type="SMART" id="SM00774">
    <property type="entry name" value="WRKY"/>
    <property type="match status" value="1"/>
</dbReference>
<evidence type="ECO:0000313" key="9">
    <source>
        <dbReference type="EMBL" id="KAF3559449.1"/>
    </source>
</evidence>
<dbReference type="Gene3D" id="2.20.25.80">
    <property type="entry name" value="WRKY domain"/>
    <property type="match status" value="1"/>
</dbReference>
<evidence type="ECO:0000259" key="8">
    <source>
        <dbReference type="PROSITE" id="PS50811"/>
    </source>
</evidence>
<comment type="caution">
    <text evidence="9">The sequence shown here is derived from an EMBL/GenBank/DDBJ whole genome shotgun (WGS) entry which is preliminary data.</text>
</comment>
<comment type="subcellular location">
    <subcellularLocation>
        <location evidence="1">Nucleus</location>
    </subcellularLocation>
</comment>
<feature type="transmembrane region" description="Helical" evidence="7">
    <location>
        <begin position="6"/>
        <end position="25"/>
    </location>
</feature>
<dbReference type="AlphaFoldDB" id="A0A8S9R688"/>
<dbReference type="PROSITE" id="PS50811">
    <property type="entry name" value="WRKY"/>
    <property type="match status" value="1"/>
</dbReference>
<proteinExistence type="predicted"/>